<reference evidence="2 3" key="2">
    <citation type="journal article" date="2009" name="PLoS ONE">
        <title>An integrated genetic and cytogenetic map of the cucumber genome.</title>
        <authorList>
            <person name="Ren Y."/>
            <person name="Zhang Z."/>
            <person name="Liu J."/>
            <person name="Staub J.E."/>
            <person name="Han Y."/>
            <person name="Cheng Z."/>
            <person name="Li X."/>
            <person name="Lu J."/>
            <person name="Miao H."/>
            <person name="Kang H."/>
            <person name="Xie B."/>
            <person name="Gu X."/>
            <person name="Wang X."/>
            <person name="Du Y."/>
            <person name="Jin W."/>
            <person name="Huang S."/>
        </authorList>
    </citation>
    <scope>NUCLEOTIDE SEQUENCE [LARGE SCALE GENOMIC DNA]</scope>
    <source>
        <strain evidence="3">cv. 9930</strain>
    </source>
</reference>
<feature type="compositionally biased region" description="Acidic residues" evidence="1">
    <location>
        <begin position="54"/>
        <end position="63"/>
    </location>
</feature>
<evidence type="ECO:0000256" key="1">
    <source>
        <dbReference type="SAM" id="MobiDB-lite"/>
    </source>
</evidence>
<name>A0A0A0KQN4_CUCSA</name>
<organism evidence="2 3">
    <name type="scientific">Cucumis sativus</name>
    <name type="common">Cucumber</name>
    <dbReference type="NCBI Taxonomy" id="3659"/>
    <lineage>
        <taxon>Eukaryota</taxon>
        <taxon>Viridiplantae</taxon>
        <taxon>Streptophyta</taxon>
        <taxon>Embryophyta</taxon>
        <taxon>Tracheophyta</taxon>
        <taxon>Spermatophyta</taxon>
        <taxon>Magnoliopsida</taxon>
        <taxon>eudicotyledons</taxon>
        <taxon>Gunneridae</taxon>
        <taxon>Pentapetalae</taxon>
        <taxon>rosids</taxon>
        <taxon>fabids</taxon>
        <taxon>Cucurbitales</taxon>
        <taxon>Cucurbitaceae</taxon>
        <taxon>Benincaseae</taxon>
        <taxon>Cucumis</taxon>
    </lineage>
</organism>
<dbReference type="AlphaFoldDB" id="A0A0A0KQN4"/>
<evidence type="ECO:0000313" key="2">
    <source>
        <dbReference type="EMBL" id="KGN50727.1"/>
    </source>
</evidence>
<accession>A0A0A0KQN4</accession>
<proteinExistence type="predicted"/>
<protein>
    <submittedName>
        <fullName evidence="2">Uncharacterized protein</fullName>
    </submittedName>
</protein>
<keyword evidence="3" id="KW-1185">Reference proteome</keyword>
<reference evidence="2 3" key="3">
    <citation type="journal article" date="2010" name="BMC Genomics">
        <title>Transcriptome sequencing and comparative analysis of cucumber flowers with different sex types.</title>
        <authorList>
            <person name="Guo S."/>
            <person name="Zheng Y."/>
            <person name="Joung J.G."/>
            <person name="Liu S."/>
            <person name="Zhang Z."/>
            <person name="Crasta O.R."/>
            <person name="Sobral B.W."/>
            <person name="Xu Y."/>
            <person name="Huang S."/>
            <person name="Fei Z."/>
        </authorList>
    </citation>
    <scope>NUCLEOTIDE SEQUENCE [LARGE SCALE GENOMIC DNA]</scope>
    <source>
        <strain evidence="3">cv. 9930</strain>
    </source>
</reference>
<dbReference type="EMBL" id="CM002926">
    <property type="protein sequence ID" value="KGN50727.1"/>
    <property type="molecule type" value="Genomic_DNA"/>
</dbReference>
<evidence type="ECO:0000313" key="3">
    <source>
        <dbReference type="Proteomes" id="UP000029981"/>
    </source>
</evidence>
<reference evidence="2 3" key="4">
    <citation type="journal article" date="2011" name="BMC Genomics">
        <title>RNA-Seq improves annotation of protein-coding genes in the cucumber genome.</title>
        <authorList>
            <person name="Li Z."/>
            <person name="Zhang Z."/>
            <person name="Yan P."/>
            <person name="Huang S."/>
            <person name="Fei Z."/>
            <person name="Lin K."/>
        </authorList>
    </citation>
    <scope>NUCLEOTIDE SEQUENCE [LARGE SCALE GENOMIC DNA]</scope>
    <source>
        <strain evidence="3">cv. 9930</strain>
    </source>
</reference>
<feature type="region of interest" description="Disordered" evidence="1">
    <location>
        <begin position="48"/>
        <end position="81"/>
    </location>
</feature>
<dbReference type="Gramene" id="KGN50727">
    <property type="protein sequence ID" value="KGN50727"/>
    <property type="gene ID" value="Csa_5G220900"/>
</dbReference>
<sequence>MGHSKIIKMIRIKNLLLLALVIFFVFGVGVCSSACRLPCHRVALGRAQEHEEIGDGSLDDDSKDNDPYRMYGDVPSPGVGH</sequence>
<gene>
    <name evidence="2" type="ORF">Csa_5G220900</name>
</gene>
<reference evidence="2 3" key="1">
    <citation type="journal article" date="2009" name="Nat. Genet.">
        <title>The genome of the cucumber, Cucumis sativus L.</title>
        <authorList>
            <person name="Huang S."/>
            <person name="Li R."/>
            <person name="Zhang Z."/>
            <person name="Li L."/>
            <person name="Gu X."/>
            <person name="Fan W."/>
            <person name="Lucas W.J."/>
            <person name="Wang X."/>
            <person name="Xie B."/>
            <person name="Ni P."/>
            <person name="Ren Y."/>
            <person name="Zhu H."/>
            <person name="Li J."/>
            <person name="Lin K."/>
            <person name="Jin W."/>
            <person name="Fei Z."/>
            <person name="Li G."/>
            <person name="Staub J."/>
            <person name="Kilian A."/>
            <person name="van der Vossen E.A."/>
            <person name="Wu Y."/>
            <person name="Guo J."/>
            <person name="He J."/>
            <person name="Jia Z."/>
            <person name="Ren Y."/>
            <person name="Tian G."/>
            <person name="Lu Y."/>
            <person name="Ruan J."/>
            <person name="Qian W."/>
            <person name="Wang M."/>
            <person name="Huang Q."/>
            <person name="Li B."/>
            <person name="Xuan Z."/>
            <person name="Cao J."/>
            <person name="Asan"/>
            <person name="Wu Z."/>
            <person name="Zhang J."/>
            <person name="Cai Q."/>
            <person name="Bai Y."/>
            <person name="Zhao B."/>
            <person name="Han Y."/>
            <person name="Li Y."/>
            <person name="Li X."/>
            <person name="Wang S."/>
            <person name="Shi Q."/>
            <person name="Liu S."/>
            <person name="Cho W.K."/>
            <person name="Kim J.Y."/>
            <person name="Xu Y."/>
            <person name="Heller-Uszynska K."/>
            <person name="Miao H."/>
            <person name="Cheng Z."/>
            <person name="Zhang S."/>
            <person name="Wu J."/>
            <person name="Yang Y."/>
            <person name="Kang H."/>
            <person name="Li M."/>
            <person name="Liang H."/>
            <person name="Ren X."/>
            <person name="Shi Z."/>
            <person name="Wen M."/>
            <person name="Jian M."/>
            <person name="Yang H."/>
            <person name="Zhang G."/>
            <person name="Yang Z."/>
            <person name="Chen R."/>
            <person name="Liu S."/>
            <person name="Li J."/>
            <person name="Ma L."/>
            <person name="Liu H."/>
            <person name="Zhou Y."/>
            <person name="Zhao J."/>
            <person name="Fang X."/>
            <person name="Li G."/>
            <person name="Fang L."/>
            <person name="Li Y."/>
            <person name="Liu D."/>
            <person name="Zheng H."/>
            <person name="Zhang Y."/>
            <person name="Qin N."/>
            <person name="Li Z."/>
            <person name="Yang G."/>
            <person name="Yang S."/>
            <person name="Bolund L."/>
            <person name="Kristiansen K."/>
            <person name="Zheng H."/>
            <person name="Li S."/>
            <person name="Zhang X."/>
            <person name="Yang H."/>
            <person name="Wang J."/>
            <person name="Sun R."/>
            <person name="Zhang B."/>
            <person name="Jiang S."/>
            <person name="Wang J."/>
            <person name="Du Y."/>
            <person name="Li S."/>
        </authorList>
    </citation>
    <scope>NUCLEOTIDE SEQUENCE [LARGE SCALE GENOMIC DNA]</scope>
    <source>
        <strain evidence="3">cv. 9930</strain>
    </source>
</reference>
<dbReference type="Proteomes" id="UP000029981">
    <property type="component" value="Chromosome 5"/>
</dbReference>